<dbReference type="PANTHER" id="PTHR33317">
    <property type="entry name" value="POLYNUCLEOTIDYL TRANSFERASE, RIBONUCLEASE H-LIKE SUPERFAMILY PROTEIN"/>
    <property type="match status" value="1"/>
</dbReference>
<feature type="region of interest" description="Disordered" evidence="6">
    <location>
        <begin position="158"/>
        <end position="184"/>
    </location>
</feature>
<protein>
    <recommendedName>
        <fullName evidence="5">Putative pre-16S rRNA nuclease</fullName>
        <ecNumber evidence="5">3.1.-.-</ecNumber>
    </recommendedName>
</protein>
<comment type="similarity">
    <text evidence="5">Belongs to the YqgF HJR family.</text>
</comment>
<comment type="caution">
    <text evidence="8">The sequence shown here is derived from an EMBL/GenBank/DDBJ whole genome shotgun (WGS) entry which is preliminary data.</text>
</comment>
<dbReference type="InterPro" id="IPR012337">
    <property type="entry name" value="RNaseH-like_sf"/>
</dbReference>
<evidence type="ECO:0000313" key="8">
    <source>
        <dbReference type="EMBL" id="MBO1750460.1"/>
    </source>
</evidence>
<proteinExistence type="inferred from homology"/>
<dbReference type="InterPro" id="IPR006641">
    <property type="entry name" value="YqgF/RNaseH-like_dom"/>
</dbReference>
<dbReference type="InterPro" id="IPR005227">
    <property type="entry name" value="YqgF"/>
</dbReference>
<reference evidence="8" key="1">
    <citation type="submission" date="2021-03" db="EMBL/GenBank/DDBJ databases">
        <title>Actinotalea soli sp. nov., isolated from soil.</title>
        <authorList>
            <person name="Ping W."/>
            <person name="Zhang J."/>
        </authorList>
    </citation>
    <scope>NUCLEOTIDE SEQUENCE</scope>
    <source>
        <strain evidence="8">BY-33</strain>
    </source>
</reference>
<accession>A0A939RTT3</accession>
<dbReference type="NCBIfam" id="TIGR00250">
    <property type="entry name" value="RNAse_H_YqgF"/>
    <property type="match status" value="1"/>
</dbReference>
<name>A0A939RTT3_9CELL</name>
<dbReference type="Pfam" id="PF03652">
    <property type="entry name" value="RuvX"/>
    <property type="match status" value="1"/>
</dbReference>
<dbReference type="Proteomes" id="UP000664209">
    <property type="component" value="Unassembled WGS sequence"/>
</dbReference>
<dbReference type="EMBL" id="JAGEMK010000001">
    <property type="protein sequence ID" value="MBO1750460.1"/>
    <property type="molecule type" value="Genomic_DNA"/>
</dbReference>
<keyword evidence="3 5" id="KW-0540">Nuclease</keyword>
<dbReference type="SUPFAM" id="SSF53098">
    <property type="entry name" value="Ribonuclease H-like"/>
    <property type="match status" value="1"/>
</dbReference>
<keyword evidence="2 5" id="KW-0690">Ribosome biogenesis</keyword>
<dbReference type="AlphaFoldDB" id="A0A939RTT3"/>
<evidence type="ECO:0000256" key="4">
    <source>
        <dbReference type="ARBA" id="ARBA00022801"/>
    </source>
</evidence>
<dbReference type="GO" id="GO:0016788">
    <property type="term" value="F:hydrolase activity, acting on ester bonds"/>
    <property type="evidence" value="ECO:0007669"/>
    <property type="project" value="UniProtKB-UniRule"/>
</dbReference>
<evidence type="ECO:0000259" key="7">
    <source>
        <dbReference type="SMART" id="SM00732"/>
    </source>
</evidence>
<evidence type="ECO:0000256" key="1">
    <source>
        <dbReference type="ARBA" id="ARBA00022490"/>
    </source>
</evidence>
<dbReference type="GO" id="GO:0000967">
    <property type="term" value="P:rRNA 5'-end processing"/>
    <property type="evidence" value="ECO:0007669"/>
    <property type="project" value="UniProtKB-UniRule"/>
</dbReference>
<dbReference type="GO" id="GO:0005829">
    <property type="term" value="C:cytosol"/>
    <property type="evidence" value="ECO:0007669"/>
    <property type="project" value="TreeGrafter"/>
</dbReference>
<evidence type="ECO:0000256" key="2">
    <source>
        <dbReference type="ARBA" id="ARBA00022517"/>
    </source>
</evidence>
<keyword evidence="4 5" id="KW-0378">Hydrolase</keyword>
<comment type="subcellular location">
    <subcellularLocation>
        <location evidence="5">Cytoplasm</location>
    </subcellularLocation>
</comment>
<dbReference type="PANTHER" id="PTHR33317:SF4">
    <property type="entry name" value="POLYNUCLEOTIDYL TRANSFERASE, RIBONUCLEASE H-LIKE SUPERFAMILY PROTEIN"/>
    <property type="match status" value="1"/>
</dbReference>
<dbReference type="Gene3D" id="3.30.420.140">
    <property type="entry name" value="YqgF/RNase H-like domain"/>
    <property type="match status" value="1"/>
</dbReference>
<dbReference type="RefSeq" id="WP_208054111.1">
    <property type="nucleotide sequence ID" value="NZ_JAGEMK010000001.1"/>
</dbReference>
<evidence type="ECO:0000256" key="3">
    <source>
        <dbReference type="ARBA" id="ARBA00022722"/>
    </source>
</evidence>
<dbReference type="EC" id="3.1.-.-" evidence="5"/>
<evidence type="ECO:0000256" key="6">
    <source>
        <dbReference type="SAM" id="MobiDB-lite"/>
    </source>
</evidence>
<dbReference type="CDD" id="cd16964">
    <property type="entry name" value="YqgF"/>
    <property type="match status" value="1"/>
</dbReference>
<sequence>MDVRESGNGPGQVGVGRGVRVGVDVGSVRVGVAASDPDGLVATPVETVRRGEGEPGPASTDVLQVAAIVRERSAAVVYVGLPRHLSGAEGSASQAARTYAGVLAHAVAPVPVRLVDERLSTVSAHQALHAAGRSGRRHRAVVDQAAAVVILQSAMDAERTTGARSGELVTSDPPSEGAPARSGT</sequence>
<keyword evidence="1 5" id="KW-0963">Cytoplasm</keyword>
<dbReference type="InterPro" id="IPR037027">
    <property type="entry name" value="YqgF/RNaseH-like_dom_sf"/>
</dbReference>
<evidence type="ECO:0000313" key="9">
    <source>
        <dbReference type="Proteomes" id="UP000664209"/>
    </source>
</evidence>
<organism evidence="8 9">
    <name type="scientific">Actinotalea soli</name>
    <dbReference type="NCBI Taxonomy" id="2819234"/>
    <lineage>
        <taxon>Bacteria</taxon>
        <taxon>Bacillati</taxon>
        <taxon>Actinomycetota</taxon>
        <taxon>Actinomycetes</taxon>
        <taxon>Micrococcales</taxon>
        <taxon>Cellulomonadaceae</taxon>
        <taxon>Actinotalea</taxon>
    </lineage>
</organism>
<dbReference type="HAMAP" id="MF_00651">
    <property type="entry name" value="Nuclease_YqgF"/>
    <property type="match status" value="1"/>
</dbReference>
<evidence type="ECO:0000256" key="5">
    <source>
        <dbReference type="HAMAP-Rule" id="MF_00651"/>
    </source>
</evidence>
<comment type="function">
    <text evidence="5">Could be a nuclease involved in processing of the 5'-end of pre-16S rRNA.</text>
</comment>
<dbReference type="GO" id="GO:0004518">
    <property type="term" value="F:nuclease activity"/>
    <property type="evidence" value="ECO:0007669"/>
    <property type="project" value="UniProtKB-KW"/>
</dbReference>
<gene>
    <name evidence="8" type="primary">ruvX</name>
    <name evidence="8" type="ORF">J4G33_01430</name>
</gene>
<keyword evidence="9" id="KW-1185">Reference proteome</keyword>
<dbReference type="SMART" id="SM00732">
    <property type="entry name" value="YqgFc"/>
    <property type="match status" value="1"/>
</dbReference>
<feature type="domain" description="YqgF/RNase H-like" evidence="7">
    <location>
        <begin position="18"/>
        <end position="124"/>
    </location>
</feature>